<evidence type="ECO:0000259" key="2">
    <source>
        <dbReference type="Pfam" id="PF08711"/>
    </source>
</evidence>
<dbReference type="InterPro" id="IPR017923">
    <property type="entry name" value="TFIIS_N"/>
</dbReference>
<feature type="compositionally biased region" description="Low complexity" evidence="1">
    <location>
        <begin position="430"/>
        <end position="440"/>
    </location>
</feature>
<feature type="compositionally biased region" description="Polar residues" evidence="1">
    <location>
        <begin position="278"/>
        <end position="293"/>
    </location>
</feature>
<feature type="compositionally biased region" description="Polar residues" evidence="1">
    <location>
        <begin position="226"/>
        <end position="243"/>
    </location>
</feature>
<feature type="region of interest" description="Disordered" evidence="1">
    <location>
        <begin position="226"/>
        <end position="348"/>
    </location>
</feature>
<feature type="compositionally biased region" description="Basic and acidic residues" evidence="1">
    <location>
        <begin position="322"/>
        <end position="332"/>
    </location>
</feature>
<feature type="compositionally biased region" description="Polar residues" evidence="1">
    <location>
        <begin position="790"/>
        <end position="800"/>
    </location>
</feature>
<protein>
    <recommendedName>
        <fullName evidence="2">TFIIS N-terminal domain-containing protein</fullName>
    </recommendedName>
</protein>
<reference evidence="3" key="1">
    <citation type="submission" date="2022-07" db="EMBL/GenBank/DDBJ databases">
        <authorList>
            <person name="Macas J."/>
            <person name="Novak P."/>
            <person name="Neumann P."/>
        </authorList>
    </citation>
    <scope>NUCLEOTIDE SEQUENCE</scope>
</reference>
<feature type="compositionally biased region" description="Polar residues" evidence="1">
    <location>
        <begin position="261"/>
        <end position="271"/>
    </location>
</feature>
<evidence type="ECO:0000256" key="1">
    <source>
        <dbReference type="SAM" id="MobiDB-lite"/>
    </source>
</evidence>
<organism evidence="3 4">
    <name type="scientific">Cuscuta europaea</name>
    <name type="common">European dodder</name>
    <dbReference type="NCBI Taxonomy" id="41803"/>
    <lineage>
        <taxon>Eukaryota</taxon>
        <taxon>Viridiplantae</taxon>
        <taxon>Streptophyta</taxon>
        <taxon>Embryophyta</taxon>
        <taxon>Tracheophyta</taxon>
        <taxon>Spermatophyta</taxon>
        <taxon>Magnoliopsida</taxon>
        <taxon>eudicotyledons</taxon>
        <taxon>Gunneridae</taxon>
        <taxon>Pentapetalae</taxon>
        <taxon>asterids</taxon>
        <taxon>lamiids</taxon>
        <taxon>Solanales</taxon>
        <taxon>Convolvulaceae</taxon>
        <taxon>Cuscuteae</taxon>
        <taxon>Cuscuta</taxon>
        <taxon>Cuscuta subgen. Cuscuta</taxon>
    </lineage>
</organism>
<dbReference type="SUPFAM" id="SSF47676">
    <property type="entry name" value="Conserved domain common to transcription factors TFIIS, elongin A, CRSP70"/>
    <property type="match status" value="1"/>
</dbReference>
<dbReference type="PANTHER" id="PTHR47292">
    <property type="entry name" value="TRANSCRIPTION ELONGATION FACTOR (TFIIS) FAMILY PROTEIN-RELATED"/>
    <property type="match status" value="1"/>
</dbReference>
<evidence type="ECO:0000313" key="4">
    <source>
        <dbReference type="Proteomes" id="UP001152484"/>
    </source>
</evidence>
<proteinExistence type="predicted"/>
<feature type="region of interest" description="Disordered" evidence="1">
    <location>
        <begin position="399"/>
        <end position="445"/>
    </location>
</feature>
<dbReference type="AlphaFoldDB" id="A0A9P0YW75"/>
<gene>
    <name evidence="3" type="ORF">CEURO_LOCUS6403</name>
</gene>
<comment type="caution">
    <text evidence="3">The sequence shown here is derived from an EMBL/GenBank/DDBJ whole genome shotgun (WGS) entry which is preliminary data.</text>
</comment>
<dbReference type="Proteomes" id="UP001152484">
    <property type="component" value="Unassembled WGS sequence"/>
</dbReference>
<keyword evidence="4" id="KW-1185">Reference proteome</keyword>
<accession>A0A9P0YW75</accession>
<dbReference type="InterPro" id="IPR035441">
    <property type="entry name" value="TFIIS/LEDGF_dom_sf"/>
</dbReference>
<dbReference type="Pfam" id="PF08711">
    <property type="entry name" value="Med26"/>
    <property type="match status" value="1"/>
</dbReference>
<dbReference type="Gene3D" id="1.20.930.10">
    <property type="entry name" value="Conserved domain common to transcription factors TFIIS, elongin A, CRSP70"/>
    <property type="match status" value="1"/>
</dbReference>
<name>A0A9P0YW75_CUSEU</name>
<feature type="domain" description="TFIIS N-terminal" evidence="2">
    <location>
        <begin position="131"/>
        <end position="163"/>
    </location>
</feature>
<feature type="region of interest" description="Disordered" evidence="1">
    <location>
        <begin position="788"/>
        <end position="814"/>
    </location>
</feature>
<evidence type="ECO:0000313" key="3">
    <source>
        <dbReference type="EMBL" id="CAH9077667.1"/>
    </source>
</evidence>
<feature type="compositionally biased region" description="Basic and acidic residues" evidence="1">
    <location>
        <begin position="244"/>
        <end position="260"/>
    </location>
</feature>
<dbReference type="PANTHER" id="PTHR47292:SF1">
    <property type="entry name" value="TRANSCRIPTION ELONGATION FACTOR (TFIIS) FAMILY PROTEIN"/>
    <property type="match status" value="1"/>
</dbReference>
<dbReference type="EMBL" id="CAMAPE010000010">
    <property type="protein sequence ID" value="CAH9077667.1"/>
    <property type="molecule type" value="Genomic_DNA"/>
</dbReference>
<dbReference type="OrthoDB" id="1595674at2759"/>
<sequence length="822" mass="90493">MKTLEDFFDLTEINNGLETPIRVKELIAIIQKEKDGDANRSIADATKQWSAVACTIAATNNEDCLQLFIHLDGLNFIDSWLKDVQKFSNDSIDDDDDDDDNNNISFRIEESITDSLRAVEKLVHVCNEESASSGIRISVEKLLGHKSLKVQEMAKALIDKWKQGTVSVSMDVELVNLEEKGLSESSCGVVRHSDEGCNEHDRDNLLPSLRSEEASDKSLEYKIMQNGPSTYVNSPSLTMQNGDLHNEEESTKLMHPEHGTLNEQGKNNSNEGLKGRQKTGSSDTLDDTVFSSDAETKDAMGKGSEYGNHCRSTTPVVIEANESSKRSNFGREESDEEDHSGYESDGDLPFGQFYMGNKDAADMISIKKSNDHDLGCCGIMDPIEVALQVAMEVGREFEHSSVKKTATVHHEETTNSIPTSDSESEKHGETSTTTTTDSSSNKGEEAQKVIICPPICDNDASRAVGGGDVNISAVDKTQDLMDSSLVTIGVKGSCDFDLNQEVFTEKDAAEQQHSNCRLDIDLNMCDEDAAVGGEAKRCLDLNTRDEEDNNMAAAGEESSSVDEAAGVSKMPLRGVDVDLNCVTEEAHPTDWRGMERRLLSSYPNSLHQSQSRPSSSSSFLNIDLNDNRGFLHDYSSNHLSNFTNHSLHAVSIMGMRVDLNKKESLVPGHPKMPLDPVHNSAEGMESLFAYPRPAPGYKNNYNRITAPGHAYGSVGHVPCMVDFREVPVTPRMVGPTLAMTHVFPQLQPYGQPIMTPRSGFDLNNSGLMISPPPPDARELNRQYLDPLLQPISQPSTSSTVGEKRREPEGGWEPYPCNFFNRH</sequence>